<accession>A0ABW1VK68</accession>
<keyword evidence="2" id="KW-1185">Reference proteome</keyword>
<gene>
    <name evidence="1" type="ORF">ACFP73_02605</name>
</gene>
<sequence>MSFSLPGTQVRRVIRWIAVLWILPGLVFSVSAAQTSLVVGDQARILRSLMEASGVLQDLPYSIHWANFQGAAPLFEAQRADATDTSYAGDLPVLQALAGGVNLKIILTEVSTGRGNGIVVPADSPLKTVNDLRGQQVVVSSAAGSISQNMLWLALEKAGLSRQDTRIRFVLPVDASAAFNSGQINAWAVFDPYLAVAQQNGGRLITDASHLTTSFSFLTATTASLADPAKRQAIQDFAGRVRKARLWAVSHPQQYAASYAALSQLPLSTARLIISRGSTDSRNVTPGDLSNLQSTADRFYHYGILPQKINVSEYAITGFLN</sequence>
<dbReference type="CDD" id="cd13558">
    <property type="entry name" value="PBP2_SsuA_like_2"/>
    <property type="match status" value="1"/>
</dbReference>
<dbReference type="PANTHER" id="PTHR30024:SF48">
    <property type="entry name" value="ABC TRANSPORTER SUBSTRATE-BINDING PROTEIN"/>
    <property type="match status" value="1"/>
</dbReference>
<reference evidence="2" key="1">
    <citation type="journal article" date="2019" name="Int. J. Syst. Evol. Microbiol.">
        <title>The Global Catalogue of Microorganisms (GCM) 10K type strain sequencing project: providing services to taxonomists for standard genome sequencing and annotation.</title>
        <authorList>
            <consortium name="The Broad Institute Genomics Platform"/>
            <consortium name="The Broad Institute Genome Sequencing Center for Infectious Disease"/>
            <person name="Wu L."/>
            <person name="Ma J."/>
        </authorList>
    </citation>
    <scope>NUCLEOTIDE SEQUENCE [LARGE SCALE GENOMIC DNA]</scope>
    <source>
        <strain evidence="2">CGMCC 4.1530</strain>
    </source>
</reference>
<name>A0ABW1VK68_9GAMM</name>
<dbReference type="Gene3D" id="3.40.190.10">
    <property type="entry name" value="Periplasmic binding protein-like II"/>
    <property type="match status" value="2"/>
</dbReference>
<dbReference type="RefSeq" id="WP_212707088.1">
    <property type="nucleotide sequence ID" value="NZ_BAAAFW010000050.1"/>
</dbReference>
<dbReference type="Pfam" id="PF12974">
    <property type="entry name" value="Phosphonate-bd"/>
    <property type="match status" value="1"/>
</dbReference>
<dbReference type="PANTHER" id="PTHR30024">
    <property type="entry name" value="ALIPHATIC SULFONATES-BINDING PROTEIN-RELATED"/>
    <property type="match status" value="1"/>
</dbReference>
<evidence type="ECO:0000313" key="2">
    <source>
        <dbReference type="Proteomes" id="UP001596215"/>
    </source>
</evidence>
<proteinExistence type="predicted"/>
<evidence type="ECO:0000313" key="1">
    <source>
        <dbReference type="EMBL" id="MFC6360995.1"/>
    </source>
</evidence>
<organism evidence="1 2">
    <name type="scientific">Tatumella punctata</name>
    <dbReference type="NCBI Taxonomy" id="399969"/>
    <lineage>
        <taxon>Bacteria</taxon>
        <taxon>Pseudomonadati</taxon>
        <taxon>Pseudomonadota</taxon>
        <taxon>Gammaproteobacteria</taxon>
        <taxon>Enterobacterales</taxon>
        <taxon>Erwiniaceae</taxon>
        <taxon>Tatumella</taxon>
    </lineage>
</organism>
<dbReference type="SUPFAM" id="SSF53850">
    <property type="entry name" value="Periplasmic binding protein-like II"/>
    <property type="match status" value="1"/>
</dbReference>
<protein>
    <submittedName>
        <fullName evidence="1">ABC transporter substrate-binding protein</fullName>
    </submittedName>
</protein>
<dbReference type="Proteomes" id="UP001596215">
    <property type="component" value="Unassembled WGS sequence"/>
</dbReference>
<comment type="caution">
    <text evidence="1">The sequence shown here is derived from an EMBL/GenBank/DDBJ whole genome shotgun (WGS) entry which is preliminary data.</text>
</comment>
<dbReference type="EMBL" id="JBHSUC010000002">
    <property type="protein sequence ID" value="MFC6360995.1"/>
    <property type="molecule type" value="Genomic_DNA"/>
</dbReference>